<dbReference type="CDD" id="cd07302">
    <property type="entry name" value="CHD"/>
    <property type="match status" value="1"/>
</dbReference>
<feature type="coiled-coil region" evidence="1">
    <location>
        <begin position="127"/>
        <end position="154"/>
    </location>
</feature>
<dbReference type="GO" id="GO:0009190">
    <property type="term" value="P:cyclic nucleotide biosynthetic process"/>
    <property type="evidence" value="ECO:0007669"/>
    <property type="project" value="InterPro"/>
</dbReference>
<dbReference type="SMART" id="SM00086">
    <property type="entry name" value="PAC"/>
    <property type="match status" value="1"/>
</dbReference>
<accession>A0A1B2EBN9</accession>
<dbReference type="InterPro" id="IPR001610">
    <property type="entry name" value="PAC"/>
</dbReference>
<dbReference type="SUPFAM" id="SSF55073">
    <property type="entry name" value="Nucleotide cyclase"/>
    <property type="match status" value="1"/>
</dbReference>
<gene>
    <name evidence="5" type="ORF">BB934_03380</name>
</gene>
<dbReference type="Pfam" id="PF00211">
    <property type="entry name" value="Guanylate_cyc"/>
    <property type="match status" value="1"/>
</dbReference>
<keyword evidence="1" id="KW-0175">Coiled coil</keyword>
<evidence type="ECO:0000259" key="4">
    <source>
        <dbReference type="PROSITE" id="PS50125"/>
    </source>
</evidence>
<dbReference type="InterPro" id="IPR000700">
    <property type="entry name" value="PAS-assoc_C"/>
</dbReference>
<dbReference type="Gene3D" id="3.30.450.20">
    <property type="entry name" value="PAS domain"/>
    <property type="match status" value="1"/>
</dbReference>
<dbReference type="RefSeq" id="WP_099508378.1">
    <property type="nucleotide sequence ID" value="NZ_CP016616.1"/>
</dbReference>
<dbReference type="EMBL" id="CP016616">
    <property type="protein sequence ID" value="ANY77381.1"/>
    <property type="molecule type" value="Genomic_DNA"/>
</dbReference>
<feature type="domain" description="Guanylate cyclase" evidence="4">
    <location>
        <begin position="179"/>
        <end position="311"/>
    </location>
</feature>
<sequence>MTLDGTGIEPFAILEAASESILVTDADLERPGPIIVYANPSFERMTGWSARDVIGKSPRILQGVKTDLSIFRGMRETLKSGRRWEGQTVNYHKNGSQFVMEWSITPLRDKAGQITHFVAVQRDVTARVAAERRLAQAQQAAREADRKKANLARYFSPAMVETLAQRDHPLGPVRRQAIAVLFVDIVGFVAISESLPPERVVGLLRSFYRRMAKVIFAQRGSIEKFSGDAIMALFGVPTPTGGEATDALHAAVSIIDEVELWNAKRMRAGRSPIDVGVSANFGVVVLGDIGTRESMSFTAIGATVNTASRMQELCRVLQSPLVVSQSLIARACEESGDELVVLRRLSDGGHHSLRGVTLPVNVWTCV</sequence>
<dbReference type="SUPFAM" id="SSF55785">
    <property type="entry name" value="PYP-like sensor domain (PAS domain)"/>
    <property type="match status" value="1"/>
</dbReference>
<dbReference type="PROSITE" id="PS50125">
    <property type="entry name" value="GUANYLATE_CYCLASE_2"/>
    <property type="match status" value="1"/>
</dbReference>
<dbReference type="InterPro" id="IPR000014">
    <property type="entry name" value="PAS"/>
</dbReference>
<dbReference type="SMART" id="SM00044">
    <property type="entry name" value="CYCc"/>
    <property type="match status" value="1"/>
</dbReference>
<dbReference type="InterPro" id="IPR050697">
    <property type="entry name" value="Adenylyl/Guanylyl_Cyclase_3/4"/>
</dbReference>
<evidence type="ECO:0000259" key="2">
    <source>
        <dbReference type="PROSITE" id="PS50112"/>
    </source>
</evidence>
<dbReference type="InterPro" id="IPR035965">
    <property type="entry name" value="PAS-like_dom_sf"/>
</dbReference>
<reference evidence="5" key="1">
    <citation type="submission" date="2016-07" db="EMBL/GenBank/DDBJ databases">
        <title>Microvirga ossetica sp. nov. a new species of rhizobia isolated from root nodules of the legume species Vicia alpestris Steven originated from North Ossetia region in the Caucasus.</title>
        <authorList>
            <person name="Safronova V.I."/>
            <person name="Kuznetsova I.G."/>
            <person name="Sazanova A.L."/>
            <person name="Belimov A."/>
            <person name="Andronov E."/>
            <person name="Osledkin Y.S."/>
            <person name="Onishchuk O.P."/>
            <person name="Kurchak O.N."/>
            <person name="Shaposhnikov A.I."/>
            <person name="Willems A."/>
            <person name="Tikhonovich I.A."/>
        </authorList>
    </citation>
    <scope>NUCLEOTIDE SEQUENCE [LARGE SCALE GENOMIC DNA]</scope>
    <source>
        <strain evidence="5">V5/3M</strain>
    </source>
</reference>
<protein>
    <submittedName>
        <fullName evidence="5">Uncharacterized protein</fullName>
    </submittedName>
</protein>
<dbReference type="KEGG" id="moc:BB934_03380"/>
<name>A0A1B2EBN9_9HYPH</name>
<dbReference type="NCBIfam" id="TIGR00229">
    <property type="entry name" value="sensory_box"/>
    <property type="match status" value="1"/>
</dbReference>
<evidence type="ECO:0000313" key="5">
    <source>
        <dbReference type="EMBL" id="ANY77381.1"/>
    </source>
</evidence>
<dbReference type="Pfam" id="PF13426">
    <property type="entry name" value="PAS_9"/>
    <property type="match status" value="1"/>
</dbReference>
<proteinExistence type="predicted"/>
<dbReference type="SMART" id="SM00091">
    <property type="entry name" value="PAS"/>
    <property type="match status" value="1"/>
</dbReference>
<dbReference type="GO" id="GO:0004016">
    <property type="term" value="F:adenylate cyclase activity"/>
    <property type="evidence" value="ECO:0007669"/>
    <property type="project" value="UniProtKB-ARBA"/>
</dbReference>
<dbReference type="CDD" id="cd00130">
    <property type="entry name" value="PAS"/>
    <property type="match status" value="1"/>
</dbReference>
<dbReference type="PANTHER" id="PTHR43081:SF1">
    <property type="entry name" value="ADENYLATE CYCLASE, TERMINAL-DIFFERENTIATION SPECIFIC"/>
    <property type="match status" value="1"/>
</dbReference>
<dbReference type="PANTHER" id="PTHR43081">
    <property type="entry name" value="ADENYLATE CYCLASE, TERMINAL-DIFFERENTIATION SPECIFIC-RELATED"/>
    <property type="match status" value="1"/>
</dbReference>
<dbReference type="GO" id="GO:0035556">
    <property type="term" value="P:intracellular signal transduction"/>
    <property type="evidence" value="ECO:0007669"/>
    <property type="project" value="InterPro"/>
</dbReference>
<feature type="domain" description="PAC" evidence="3">
    <location>
        <begin position="82"/>
        <end position="136"/>
    </location>
</feature>
<dbReference type="InterPro" id="IPR029787">
    <property type="entry name" value="Nucleotide_cyclase"/>
</dbReference>
<dbReference type="Gene3D" id="3.30.70.1230">
    <property type="entry name" value="Nucleotide cyclase"/>
    <property type="match status" value="1"/>
</dbReference>
<feature type="domain" description="PAS" evidence="2">
    <location>
        <begin position="13"/>
        <end position="57"/>
    </location>
</feature>
<dbReference type="AlphaFoldDB" id="A0A1B2EBN9"/>
<evidence type="ECO:0000256" key="1">
    <source>
        <dbReference type="SAM" id="Coils"/>
    </source>
</evidence>
<dbReference type="PROSITE" id="PS50112">
    <property type="entry name" value="PAS"/>
    <property type="match status" value="1"/>
</dbReference>
<dbReference type="InterPro" id="IPR001054">
    <property type="entry name" value="A/G_cyclase"/>
</dbReference>
<evidence type="ECO:0000259" key="3">
    <source>
        <dbReference type="PROSITE" id="PS50113"/>
    </source>
</evidence>
<dbReference type="OrthoDB" id="9789782at2"/>
<dbReference type="PROSITE" id="PS50113">
    <property type="entry name" value="PAC"/>
    <property type="match status" value="1"/>
</dbReference>
<organism evidence="5">
    <name type="scientific">Microvirga ossetica</name>
    <dbReference type="NCBI Taxonomy" id="1882682"/>
    <lineage>
        <taxon>Bacteria</taxon>
        <taxon>Pseudomonadati</taxon>
        <taxon>Pseudomonadota</taxon>
        <taxon>Alphaproteobacteria</taxon>
        <taxon>Hyphomicrobiales</taxon>
        <taxon>Methylobacteriaceae</taxon>
        <taxon>Microvirga</taxon>
    </lineage>
</organism>